<dbReference type="InterPro" id="IPR019201">
    <property type="entry name" value="DUF2065"/>
</dbReference>
<dbReference type="EMBL" id="JPEO01000001">
    <property type="protein sequence ID" value="KFZ38830.1"/>
    <property type="molecule type" value="Genomic_DNA"/>
</dbReference>
<gene>
    <name evidence="2" type="ORF">HR45_00005</name>
</gene>
<feature type="transmembrane region" description="Helical" evidence="1">
    <location>
        <begin position="42"/>
        <end position="61"/>
    </location>
</feature>
<name>A0A094JFV1_9GAMM</name>
<keyword evidence="3" id="KW-1185">Reference proteome</keyword>
<dbReference type="eggNOG" id="COG3242">
    <property type="taxonomic scope" value="Bacteria"/>
</dbReference>
<comment type="caution">
    <text evidence="2">The sequence shown here is derived from an EMBL/GenBank/DDBJ whole genome shotgun (WGS) entry which is preliminary data.</text>
</comment>
<evidence type="ECO:0008006" key="4">
    <source>
        <dbReference type="Google" id="ProtNLM"/>
    </source>
</evidence>
<proteinExistence type="predicted"/>
<reference evidence="2 3" key="1">
    <citation type="submission" date="2014-06" db="EMBL/GenBank/DDBJ databases">
        <title>Shewanella sp. YQH10.</title>
        <authorList>
            <person name="Liu Y."/>
            <person name="Zeng R."/>
        </authorList>
    </citation>
    <scope>NUCLEOTIDE SEQUENCE [LARGE SCALE GENOMIC DNA]</scope>
    <source>
        <strain evidence="2 3">YQH10</strain>
    </source>
</reference>
<dbReference type="PANTHER" id="PTHR38602:SF1">
    <property type="entry name" value="INNER MEMBRANE PROTEIN"/>
    <property type="match status" value="1"/>
</dbReference>
<organism evidence="2 3">
    <name type="scientific">Shewanella mangrovi</name>
    <dbReference type="NCBI Taxonomy" id="1515746"/>
    <lineage>
        <taxon>Bacteria</taxon>
        <taxon>Pseudomonadati</taxon>
        <taxon>Pseudomonadota</taxon>
        <taxon>Gammaproteobacteria</taxon>
        <taxon>Alteromonadales</taxon>
        <taxon>Shewanellaceae</taxon>
        <taxon>Shewanella</taxon>
    </lineage>
</organism>
<evidence type="ECO:0000256" key="1">
    <source>
        <dbReference type="SAM" id="Phobius"/>
    </source>
</evidence>
<accession>A0A094JFV1</accession>
<keyword evidence="1" id="KW-0472">Membrane</keyword>
<keyword evidence="1" id="KW-1133">Transmembrane helix</keyword>
<evidence type="ECO:0000313" key="3">
    <source>
        <dbReference type="Proteomes" id="UP000029264"/>
    </source>
</evidence>
<dbReference type="Proteomes" id="UP000029264">
    <property type="component" value="Unassembled WGS sequence"/>
</dbReference>
<sequence length="62" mass="6572">MNGQALLLALGLVLIIEGLGPLLFPKKWQLYLAEMSRQPAATLQRLGGGLALVGAVILIIFS</sequence>
<protein>
    <recommendedName>
        <fullName evidence="4">DUF2065 domain-containing protein</fullName>
    </recommendedName>
</protein>
<dbReference type="AlphaFoldDB" id="A0A094JFV1"/>
<dbReference type="STRING" id="1515746.HR45_00005"/>
<evidence type="ECO:0000313" key="2">
    <source>
        <dbReference type="EMBL" id="KFZ38830.1"/>
    </source>
</evidence>
<dbReference type="PANTHER" id="PTHR38602">
    <property type="entry name" value="INNER MEMBRANE PROTEIN-RELATED"/>
    <property type="match status" value="1"/>
</dbReference>
<keyword evidence="1" id="KW-0812">Transmembrane</keyword>
<dbReference type="Pfam" id="PF09838">
    <property type="entry name" value="DUF2065"/>
    <property type="match status" value="1"/>
</dbReference>